<dbReference type="KEGG" id="amyt:AMYT_0232"/>
<proteinExistence type="predicted"/>
<feature type="domain" description="ABC transporter" evidence="3">
    <location>
        <begin position="3"/>
        <end position="234"/>
    </location>
</feature>
<evidence type="ECO:0000313" key="5">
    <source>
        <dbReference type="Proteomes" id="UP000290092"/>
    </source>
</evidence>
<dbReference type="Proteomes" id="UP000290092">
    <property type="component" value="Unassembled WGS sequence"/>
</dbReference>
<dbReference type="SUPFAM" id="SSF52540">
    <property type="entry name" value="P-loop containing nucleoside triphosphate hydrolases"/>
    <property type="match status" value="1"/>
</dbReference>
<dbReference type="GO" id="GO:0016887">
    <property type="term" value="F:ATP hydrolysis activity"/>
    <property type="evidence" value="ECO:0007669"/>
    <property type="project" value="InterPro"/>
</dbReference>
<comment type="caution">
    <text evidence="4">The sequence shown here is derived from an EMBL/GenBank/DDBJ whole genome shotgun (WGS) entry which is preliminary data.</text>
</comment>
<protein>
    <submittedName>
        <fullName evidence="4">ABC transporter</fullName>
    </submittedName>
</protein>
<dbReference type="EMBL" id="NXID01000027">
    <property type="protein sequence ID" value="RXK15496.1"/>
    <property type="molecule type" value="Genomic_DNA"/>
</dbReference>
<sequence>MSIEISNLNKAYKKHKILENLNLSIKEGSVFGLLGPNGAGKTTLVSILNFLIPKDNGIVKVFGFDLDKHANEIKSISSYVPQTYAFYPKLTTYENLEFFGALYGLKANELKKRIEYCIEATSLEKYINRQAHTYSGGLKRRLNIAIGLLNNPKILYLDEPTVGIDPQSRKYILNVIKNINKEKNTTIIYTSHYMEEVEYLCDEIAILDNSKIILQEKKDELIYKNSLIKIIFENNTTQEISIKEDYEQLVCLFYKIKQENLKIKHIDFGHKSLEDMFLNLTKQDLRD</sequence>
<dbReference type="PROSITE" id="PS50893">
    <property type="entry name" value="ABC_TRANSPORTER_2"/>
    <property type="match status" value="1"/>
</dbReference>
<evidence type="ECO:0000259" key="3">
    <source>
        <dbReference type="PROSITE" id="PS50893"/>
    </source>
</evidence>
<organism evidence="4 5">
    <name type="scientific">Malaciobacter mytili LMG 24559</name>
    <dbReference type="NCBI Taxonomy" id="1032238"/>
    <lineage>
        <taxon>Bacteria</taxon>
        <taxon>Pseudomonadati</taxon>
        <taxon>Campylobacterota</taxon>
        <taxon>Epsilonproteobacteria</taxon>
        <taxon>Campylobacterales</taxon>
        <taxon>Arcobacteraceae</taxon>
        <taxon>Malaciobacter</taxon>
    </lineage>
</organism>
<keyword evidence="1" id="KW-0547">Nucleotide-binding</keyword>
<dbReference type="InterPro" id="IPR027417">
    <property type="entry name" value="P-loop_NTPase"/>
</dbReference>
<evidence type="ECO:0000313" key="4">
    <source>
        <dbReference type="EMBL" id="RXK15496.1"/>
    </source>
</evidence>
<dbReference type="InterPro" id="IPR003439">
    <property type="entry name" value="ABC_transporter-like_ATP-bd"/>
</dbReference>
<dbReference type="RefSeq" id="WP_114840743.1">
    <property type="nucleotide sequence ID" value="NZ_CP031219.1"/>
</dbReference>
<dbReference type="GO" id="GO:0005524">
    <property type="term" value="F:ATP binding"/>
    <property type="evidence" value="ECO:0007669"/>
    <property type="project" value="UniProtKB-KW"/>
</dbReference>
<dbReference type="PANTHER" id="PTHR43582">
    <property type="entry name" value="LINEARMYCIN RESISTANCE ATP-BINDING PROTEIN LNRL"/>
    <property type="match status" value="1"/>
</dbReference>
<dbReference type="AlphaFoldDB" id="A0AAX2AJ82"/>
<dbReference type="InterPro" id="IPR003593">
    <property type="entry name" value="AAA+_ATPase"/>
</dbReference>
<dbReference type="Pfam" id="PF00005">
    <property type="entry name" value="ABC_tran"/>
    <property type="match status" value="1"/>
</dbReference>
<keyword evidence="2" id="KW-0067">ATP-binding</keyword>
<evidence type="ECO:0000256" key="2">
    <source>
        <dbReference type="ARBA" id="ARBA00022840"/>
    </source>
</evidence>
<evidence type="ECO:0000256" key="1">
    <source>
        <dbReference type="ARBA" id="ARBA00022741"/>
    </source>
</evidence>
<keyword evidence="5" id="KW-1185">Reference proteome</keyword>
<accession>A0AAX2AJ82</accession>
<name>A0AAX2AJ82_9BACT</name>
<reference evidence="4 5" key="1">
    <citation type="submission" date="2017-09" db="EMBL/GenBank/DDBJ databases">
        <title>Genomics of the genus Arcobacter.</title>
        <authorList>
            <person name="Perez-Cataluna A."/>
            <person name="Figueras M.J."/>
            <person name="Salas-Masso N."/>
        </authorList>
    </citation>
    <scope>NUCLEOTIDE SEQUENCE [LARGE SCALE GENOMIC DNA]</scope>
    <source>
        <strain evidence="4 5">CECT 7386</strain>
    </source>
</reference>
<dbReference type="PANTHER" id="PTHR43582:SF2">
    <property type="entry name" value="LINEARMYCIN RESISTANCE ATP-BINDING PROTEIN LNRL"/>
    <property type="match status" value="1"/>
</dbReference>
<dbReference type="SMART" id="SM00382">
    <property type="entry name" value="AAA"/>
    <property type="match status" value="1"/>
</dbReference>
<gene>
    <name evidence="4" type="ORF">CP985_08160</name>
</gene>
<dbReference type="Gene3D" id="3.40.50.300">
    <property type="entry name" value="P-loop containing nucleotide triphosphate hydrolases"/>
    <property type="match status" value="1"/>
</dbReference>